<evidence type="ECO:0000313" key="2">
    <source>
        <dbReference type="Proteomes" id="UP000616151"/>
    </source>
</evidence>
<proteinExistence type="predicted"/>
<reference evidence="1" key="1">
    <citation type="submission" date="2021-01" db="EMBL/GenBank/DDBJ databases">
        <authorList>
            <person name="Sun Q."/>
        </authorList>
    </citation>
    <scope>NUCLEOTIDE SEQUENCE</scope>
    <source>
        <strain evidence="1">YIM B02566</strain>
    </source>
</reference>
<gene>
    <name evidence="1" type="ORF">JHL16_19440</name>
</gene>
<protein>
    <submittedName>
        <fullName evidence="1">Uncharacterized protein</fullName>
    </submittedName>
</protein>
<dbReference type="Proteomes" id="UP000616151">
    <property type="component" value="Unassembled WGS sequence"/>
</dbReference>
<keyword evidence="2" id="KW-1185">Reference proteome</keyword>
<accession>A0ACC5R835</accession>
<dbReference type="EMBL" id="JAENHL010000007">
    <property type="protein sequence ID" value="MBK1868538.1"/>
    <property type="molecule type" value="Genomic_DNA"/>
</dbReference>
<organism evidence="1 2">
    <name type="scientific">Taklimakanibacter albus</name>
    <dbReference type="NCBI Taxonomy" id="2800327"/>
    <lineage>
        <taxon>Bacteria</taxon>
        <taxon>Pseudomonadati</taxon>
        <taxon>Pseudomonadota</taxon>
        <taxon>Alphaproteobacteria</taxon>
        <taxon>Hyphomicrobiales</taxon>
        <taxon>Aestuariivirgaceae</taxon>
        <taxon>Taklimakanibacter</taxon>
    </lineage>
</organism>
<name>A0ACC5R835_9HYPH</name>
<evidence type="ECO:0000313" key="1">
    <source>
        <dbReference type="EMBL" id="MBK1868538.1"/>
    </source>
</evidence>
<comment type="caution">
    <text evidence="1">The sequence shown here is derived from an EMBL/GenBank/DDBJ whole genome shotgun (WGS) entry which is preliminary data.</text>
</comment>
<sequence length="49" mass="5496">MTIVRELLAFMVENKKLWMLPVIAIMLLLGGLMFLAKGSALAPLIYTIF</sequence>